<organism evidence="1 2">
    <name type="scientific">Brachionus calyciflorus</name>
    <dbReference type="NCBI Taxonomy" id="104777"/>
    <lineage>
        <taxon>Eukaryota</taxon>
        <taxon>Metazoa</taxon>
        <taxon>Spiralia</taxon>
        <taxon>Gnathifera</taxon>
        <taxon>Rotifera</taxon>
        <taxon>Eurotatoria</taxon>
        <taxon>Monogononta</taxon>
        <taxon>Pseudotrocha</taxon>
        <taxon>Ploima</taxon>
        <taxon>Brachionidae</taxon>
        <taxon>Brachionus</taxon>
    </lineage>
</organism>
<feature type="non-terminal residue" evidence="1">
    <location>
        <position position="1"/>
    </location>
</feature>
<proteinExistence type="predicted"/>
<name>A0A814S102_9BILA</name>
<dbReference type="AlphaFoldDB" id="A0A814S102"/>
<dbReference type="Proteomes" id="UP000663879">
    <property type="component" value="Unassembled WGS sequence"/>
</dbReference>
<sequence>FASSSKNNFINIWNESGLVKTINTTHSDGIFALELIKEDIIVTGGSTSLSIYNYKNSSLLANIPITDGPVSFVRSLNSTHFLVSTKKDLFWYTTDGLNVKNK</sequence>
<dbReference type="InterPro" id="IPR015943">
    <property type="entry name" value="WD40/YVTN_repeat-like_dom_sf"/>
</dbReference>
<accession>A0A814S102</accession>
<dbReference type="Gene3D" id="2.130.10.10">
    <property type="entry name" value="YVTN repeat-like/Quinoprotein amine dehydrogenase"/>
    <property type="match status" value="1"/>
</dbReference>
<reference evidence="1" key="1">
    <citation type="submission" date="2021-02" db="EMBL/GenBank/DDBJ databases">
        <authorList>
            <person name="Nowell W R."/>
        </authorList>
    </citation>
    <scope>NUCLEOTIDE SEQUENCE</scope>
    <source>
        <strain evidence="1">Ploen Becks lab</strain>
    </source>
</reference>
<evidence type="ECO:0000313" key="1">
    <source>
        <dbReference type="EMBL" id="CAF1141721.1"/>
    </source>
</evidence>
<dbReference type="SUPFAM" id="SSF50978">
    <property type="entry name" value="WD40 repeat-like"/>
    <property type="match status" value="1"/>
</dbReference>
<gene>
    <name evidence="1" type="ORF">OXX778_LOCUS22923</name>
</gene>
<protein>
    <submittedName>
        <fullName evidence="1">Uncharacterized protein</fullName>
    </submittedName>
</protein>
<dbReference type="EMBL" id="CAJNOC010010634">
    <property type="protein sequence ID" value="CAF1141721.1"/>
    <property type="molecule type" value="Genomic_DNA"/>
</dbReference>
<dbReference type="InterPro" id="IPR036322">
    <property type="entry name" value="WD40_repeat_dom_sf"/>
</dbReference>
<comment type="caution">
    <text evidence="1">The sequence shown here is derived from an EMBL/GenBank/DDBJ whole genome shotgun (WGS) entry which is preliminary data.</text>
</comment>
<keyword evidence="2" id="KW-1185">Reference proteome</keyword>
<evidence type="ECO:0000313" key="2">
    <source>
        <dbReference type="Proteomes" id="UP000663879"/>
    </source>
</evidence>